<dbReference type="Gene3D" id="3.40.50.2300">
    <property type="match status" value="3"/>
</dbReference>
<feature type="modified residue" description="Phosphohistidine" evidence="5">
    <location>
        <position position="1010"/>
    </location>
</feature>
<evidence type="ECO:0000259" key="10">
    <source>
        <dbReference type="PROSITE" id="PS50110"/>
    </source>
</evidence>
<evidence type="ECO:0000259" key="11">
    <source>
        <dbReference type="PROSITE" id="PS50112"/>
    </source>
</evidence>
<dbReference type="SMART" id="SM00448">
    <property type="entry name" value="REC"/>
    <property type="match status" value="3"/>
</dbReference>
<feature type="modified residue" description="4-aspartylphosphate" evidence="6">
    <location>
        <position position="720"/>
    </location>
</feature>
<feature type="compositionally biased region" description="Basic and acidic residues" evidence="8">
    <location>
        <begin position="929"/>
        <end position="943"/>
    </location>
</feature>
<evidence type="ECO:0000256" key="2">
    <source>
        <dbReference type="ARBA" id="ARBA00012438"/>
    </source>
</evidence>
<dbReference type="PANTHER" id="PTHR45339">
    <property type="entry name" value="HYBRID SIGNAL TRANSDUCTION HISTIDINE KINASE J"/>
    <property type="match status" value="1"/>
</dbReference>
<dbReference type="InterPro" id="IPR036890">
    <property type="entry name" value="HATPase_C_sf"/>
</dbReference>
<keyword evidence="7" id="KW-0175">Coiled coil</keyword>
<dbReference type="SMART" id="SM00091">
    <property type="entry name" value="PAS"/>
    <property type="match status" value="2"/>
</dbReference>
<dbReference type="SUPFAM" id="SSF47226">
    <property type="entry name" value="Histidine-containing phosphotransfer domain, HPT domain"/>
    <property type="match status" value="1"/>
</dbReference>
<dbReference type="SUPFAM" id="SSF47384">
    <property type="entry name" value="Homodimeric domain of signal transducing histidine kinase"/>
    <property type="match status" value="1"/>
</dbReference>
<dbReference type="InterPro" id="IPR036641">
    <property type="entry name" value="HPT_dom_sf"/>
</dbReference>
<comment type="caution">
    <text evidence="14">The sequence shown here is derived from an EMBL/GenBank/DDBJ whole genome shotgun (WGS) entry which is preliminary data.</text>
</comment>
<feature type="region of interest" description="Disordered" evidence="8">
    <location>
        <begin position="929"/>
        <end position="954"/>
    </location>
</feature>
<dbReference type="PROSITE" id="PS50109">
    <property type="entry name" value="HIS_KIN"/>
    <property type="match status" value="1"/>
</dbReference>
<dbReference type="InterPro" id="IPR011006">
    <property type="entry name" value="CheY-like_superfamily"/>
</dbReference>
<dbReference type="InterPro" id="IPR000014">
    <property type="entry name" value="PAS"/>
</dbReference>
<dbReference type="CDD" id="cd17546">
    <property type="entry name" value="REC_hyHK_CKI1_RcsC-like"/>
    <property type="match status" value="2"/>
</dbReference>
<reference evidence="15" key="1">
    <citation type="journal article" date="2019" name="Int. J. Syst. Evol. Microbiol.">
        <title>The Global Catalogue of Microorganisms (GCM) 10K type strain sequencing project: providing services to taxonomists for standard genome sequencing and annotation.</title>
        <authorList>
            <consortium name="The Broad Institute Genomics Platform"/>
            <consortium name="The Broad Institute Genome Sequencing Center for Infectious Disease"/>
            <person name="Wu L."/>
            <person name="Ma J."/>
        </authorList>
    </citation>
    <scope>NUCLEOTIDE SEQUENCE [LARGE SCALE GENOMIC DNA]</scope>
    <source>
        <strain evidence="15">KACC 12597</strain>
    </source>
</reference>
<evidence type="ECO:0000313" key="15">
    <source>
        <dbReference type="Proteomes" id="UP001597337"/>
    </source>
</evidence>
<feature type="domain" description="Histidine kinase" evidence="9">
    <location>
        <begin position="428"/>
        <end position="650"/>
    </location>
</feature>
<dbReference type="CDD" id="cd00082">
    <property type="entry name" value="HisKA"/>
    <property type="match status" value="1"/>
</dbReference>
<dbReference type="Gene3D" id="3.30.565.10">
    <property type="entry name" value="Histidine kinase-like ATPase, C-terminal domain"/>
    <property type="match status" value="1"/>
</dbReference>
<dbReference type="InterPro" id="IPR003594">
    <property type="entry name" value="HATPase_dom"/>
</dbReference>
<dbReference type="Gene3D" id="1.20.120.160">
    <property type="entry name" value="HPT domain"/>
    <property type="match status" value="1"/>
</dbReference>
<sequence length="1160" mass="128054">MMTSKPLRLLLIEDSSDDELLLLNALTEAGYEAKHQRVETAEDLQEALQTGVWDVVISDYRLPSFDGLSALEIVRKRDRDTPFLFVSGTVMDEVGVAAMRGGANDYLMKSNLARLGPALDRELKEAANRRQTLVTKVQYRAILDSTLDAILVAKESGYIQIFNKGAETTFGYSAAEVLGQHIGILLPGDAFEHLKCTPAKPLMESGNTRVYDSRYIVLDGRHQDGHDFPIEASCAKALNEGHRIYTIVIRDISQRLAAERALRDSEERLRLLMDNIRDYAIIMLDTEGRVTTWNQGAANLTGYEAEEAVGRPLSIFYPPEDVSSDKPQQLLKQAIDEGRSAEEGWRIRKDGSRFYAEVILTAARDANRELFGVTKITRDITEHRAMEDQLRRHREELETRVAERTRELEQARHQAERLARSKSDFLANMSHEIRTPMNAVLGLGYMLEQQDLPEDALDLAHKINQSGQALLGIINDILDFSKIESGRIEIERAPFELSGVLDNLATIMTATADQDQDLELVIKPPDCVDLTLIGDSLRLGQVLINLSSNAIKFTRSGLVEVQIETLERTDSRVRLKFSVIDTGIGIDKNAQARLFQPFSQADASTTRRFGGSGLGLAISRRLVDLMGGHMGVRSTLGEGSTFWFEIAFELAEQQTSQAPQDAHRIRVLVAENNPVVREALAATVATLGWTVRQAASGDQALAIVLEDPELQRPNAVVLLDSRMPDRDGIATAHAIRTALPADRQPLIFVLGVHRRDSLLDASETGAVDAVLSKPVTPSQLYNAVIRKLSQRQGEPSQPPPATSQRLAGLRLLVVDDSDINRKVASSIFDNEGAEINLAGDGREAVDWLIAHPDAVDLVLMDVQMPVMDGHDATRLIRRTPSIAQLPVVALTAGALREQETAALEAGMDGFLSKPFDVAKAVALIRRLTERKEDNSKPTPEPRTDAVSASIDATAPPSVESLPHLAVARGLDLWKDPEVYRKYLRRFAHEFGDSATRLRDMEPSKARRYLHRLKGAANNLALARLAARAQVLEHTWSDPLERDDAAAEMDAFRNSLVSALDAIQAYAPKIERPSVRRSERDAIHPEDVDPALVSDLLQQALAAFERFDPIAAEPLLRSLAQHLPGESLAEAWRAAEEFDSTAGSAAILALAARLTIPLEEP</sequence>
<accession>A0ABW4YCA8</accession>
<evidence type="ECO:0000313" key="14">
    <source>
        <dbReference type="EMBL" id="MFD2113266.1"/>
    </source>
</evidence>
<dbReference type="PROSITE" id="PS50113">
    <property type="entry name" value="PAC"/>
    <property type="match status" value="1"/>
</dbReference>
<evidence type="ECO:0000256" key="1">
    <source>
        <dbReference type="ARBA" id="ARBA00000085"/>
    </source>
</evidence>
<dbReference type="Pfam" id="PF01627">
    <property type="entry name" value="Hpt"/>
    <property type="match status" value="1"/>
</dbReference>
<dbReference type="CDD" id="cd00156">
    <property type="entry name" value="REC"/>
    <property type="match status" value="1"/>
</dbReference>
<name>A0ABW4YCA8_9GAMM</name>
<keyword evidence="4" id="KW-0902">Two-component regulatory system</keyword>
<dbReference type="InterPro" id="IPR008207">
    <property type="entry name" value="Sig_transdc_His_kin_Hpt_dom"/>
</dbReference>
<dbReference type="Pfam" id="PF00512">
    <property type="entry name" value="HisKA"/>
    <property type="match status" value="1"/>
</dbReference>
<dbReference type="InterPro" id="IPR001789">
    <property type="entry name" value="Sig_transdc_resp-reg_receiver"/>
</dbReference>
<evidence type="ECO:0000256" key="5">
    <source>
        <dbReference type="PROSITE-ProRule" id="PRU00110"/>
    </source>
</evidence>
<dbReference type="Proteomes" id="UP001597337">
    <property type="component" value="Unassembled WGS sequence"/>
</dbReference>
<dbReference type="Gene3D" id="3.30.450.20">
    <property type="entry name" value="PAS domain"/>
    <property type="match status" value="2"/>
</dbReference>
<keyword evidence="15" id="KW-1185">Reference proteome</keyword>
<dbReference type="NCBIfam" id="TIGR00229">
    <property type="entry name" value="sensory_box"/>
    <property type="match status" value="2"/>
</dbReference>
<feature type="domain" description="PAS" evidence="11">
    <location>
        <begin position="265"/>
        <end position="338"/>
    </location>
</feature>
<proteinExistence type="predicted"/>
<evidence type="ECO:0000256" key="8">
    <source>
        <dbReference type="SAM" id="MobiDB-lite"/>
    </source>
</evidence>
<evidence type="ECO:0000259" key="12">
    <source>
        <dbReference type="PROSITE" id="PS50113"/>
    </source>
</evidence>
<dbReference type="PANTHER" id="PTHR45339:SF5">
    <property type="entry name" value="HISTIDINE KINASE"/>
    <property type="match status" value="1"/>
</dbReference>
<dbReference type="InterPro" id="IPR036097">
    <property type="entry name" value="HisK_dim/P_sf"/>
</dbReference>
<evidence type="ECO:0000256" key="4">
    <source>
        <dbReference type="ARBA" id="ARBA00023012"/>
    </source>
</evidence>
<dbReference type="SUPFAM" id="SSF55785">
    <property type="entry name" value="PYP-like sensor domain (PAS domain)"/>
    <property type="match status" value="2"/>
</dbReference>
<keyword evidence="3 6" id="KW-0597">Phosphoprotein</keyword>
<evidence type="ECO:0000256" key="6">
    <source>
        <dbReference type="PROSITE-ProRule" id="PRU00169"/>
    </source>
</evidence>
<organism evidence="14 15">
    <name type="scientific">Thiorhodococcus fuscus</name>
    <dbReference type="NCBI Taxonomy" id="527200"/>
    <lineage>
        <taxon>Bacteria</taxon>
        <taxon>Pseudomonadati</taxon>
        <taxon>Pseudomonadota</taxon>
        <taxon>Gammaproteobacteria</taxon>
        <taxon>Chromatiales</taxon>
        <taxon>Chromatiaceae</taxon>
        <taxon>Thiorhodococcus</taxon>
    </lineage>
</organism>
<evidence type="ECO:0000259" key="9">
    <source>
        <dbReference type="PROSITE" id="PS50109"/>
    </source>
</evidence>
<dbReference type="EC" id="2.7.13.3" evidence="2"/>
<feature type="domain" description="Response regulatory" evidence="10">
    <location>
        <begin position="810"/>
        <end position="928"/>
    </location>
</feature>
<feature type="modified residue" description="4-aspartylphosphate" evidence="6">
    <location>
        <position position="861"/>
    </location>
</feature>
<dbReference type="SMART" id="SM00388">
    <property type="entry name" value="HisKA"/>
    <property type="match status" value="1"/>
</dbReference>
<dbReference type="EMBL" id="JBHUHX010000047">
    <property type="protein sequence ID" value="MFD2113266.1"/>
    <property type="molecule type" value="Genomic_DNA"/>
</dbReference>
<dbReference type="InterPro" id="IPR035965">
    <property type="entry name" value="PAS-like_dom_sf"/>
</dbReference>
<evidence type="ECO:0000256" key="7">
    <source>
        <dbReference type="SAM" id="Coils"/>
    </source>
</evidence>
<feature type="domain" description="Response regulatory" evidence="10">
    <location>
        <begin position="8"/>
        <end position="124"/>
    </location>
</feature>
<dbReference type="Pfam" id="PF00072">
    <property type="entry name" value="Response_reg"/>
    <property type="match status" value="3"/>
</dbReference>
<dbReference type="Gene3D" id="1.10.287.130">
    <property type="match status" value="1"/>
</dbReference>
<dbReference type="PROSITE" id="PS50110">
    <property type="entry name" value="RESPONSE_REGULATORY"/>
    <property type="match status" value="3"/>
</dbReference>
<dbReference type="Pfam" id="PF13426">
    <property type="entry name" value="PAS_9"/>
    <property type="match status" value="2"/>
</dbReference>
<dbReference type="RefSeq" id="WP_386028012.1">
    <property type="nucleotide sequence ID" value="NZ_JBHUHX010000047.1"/>
</dbReference>
<evidence type="ECO:0000256" key="3">
    <source>
        <dbReference type="ARBA" id="ARBA00022553"/>
    </source>
</evidence>
<dbReference type="PROSITE" id="PS50894">
    <property type="entry name" value="HPT"/>
    <property type="match status" value="1"/>
</dbReference>
<dbReference type="PRINTS" id="PR00344">
    <property type="entry name" value="BCTRLSENSOR"/>
</dbReference>
<dbReference type="SUPFAM" id="SSF52172">
    <property type="entry name" value="CheY-like"/>
    <property type="match status" value="3"/>
</dbReference>
<dbReference type="InterPro" id="IPR003661">
    <property type="entry name" value="HisK_dim/P_dom"/>
</dbReference>
<feature type="domain" description="PAC" evidence="12">
    <location>
        <begin position="340"/>
        <end position="392"/>
    </location>
</feature>
<dbReference type="CDD" id="cd16922">
    <property type="entry name" value="HATPase_EvgS-ArcB-TorS-like"/>
    <property type="match status" value="1"/>
</dbReference>
<comment type="catalytic activity">
    <reaction evidence="1">
        <text>ATP + protein L-histidine = ADP + protein N-phospho-L-histidine.</text>
        <dbReference type="EC" id="2.7.13.3"/>
    </reaction>
</comment>
<dbReference type="InterPro" id="IPR005467">
    <property type="entry name" value="His_kinase_dom"/>
</dbReference>
<feature type="domain" description="Response regulatory" evidence="10">
    <location>
        <begin position="666"/>
        <end position="788"/>
    </location>
</feature>
<feature type="modified residue" description="4-aspartylphosphate" evidence="6">
    <location>
        <position position="59"/>
    </location>
</feature>
<dbReference type="SMART" id="SM00387">
    <property type="entry name" value="HATPase_c"/>
    <property type="match status" value="1"/>
</dbReference>
<protein>
    <recommendedName>
        <fullName evidence="2">histidine kinase</fullName>
        <ecNumber evidence="2">2.7.13.3</ecNumber>
    </recommendedName>
</protein>
<dbReference type="Pfam" id="PF02518">
    <property type="entry name" value="HATPase_c"/>
    <property type="match status" value="1"/>
</dbReference>
<dbReference type="InterPro" id="IPR004358">
    <property type="entry name" value="Sig_transdc_His_kin-like_C"/>
</dbReference>
<dbReference type="CDD" id="cd00130">
    <property type="entry name" value="PAS"/>
    <property type="match status" value="2"/>
</dbReference>
<feature type="domain" description="HPt" evidence="13">
    <location>
        <begin position="971"/>
        <end position="1065"/>
    </location>
</feature>
<dbReference type="SUPFAM" id="SSF55874">
    <property type="entry name" value="ATPase domain of HSP90 chaperone/DNA topoisomerase II/histidine kinase"/>
    <property type="match status" value="1"/>
</dbReference>
<feature type="coiled-coil region" evidence="7">
    <location>
        <begin position="380"/>
        <end position="421"/>
    </location>
</feature>
<feature type="domain" description="PAS" evidence="11">
    <location>
        <begin position="135"/>
        <end position="189"/>
    </location>
</feature>
<dbReference type="PROSITE" id="PS50112">
    <property type="entry name" value="PAS"/>
    <property type="match status" value="2"/>
</dbReference>
<evidence type="ECO:0000259" key="13">
    <source>
        <dbReference type="PROSITE" id="PS50894"/>
    </source>
</evidence>
<gene>
    <name evidence="14" type="ORF">ACFSJC_15560</name>
</gene>
<dbReference type="InterPro" id="IPR000700">
    <property type="entry name" value="PAS-assoc_C"/>
</dbReference>